<evidence type="ECO:0000313" key="2">
    <source>
        <dbReference type="EMBL" id="RMX46470.1"/>
    </source>
</evidence>
<keyword evidence="3" id="KW-1185">Reference proteome</keyword>
<dbReference type="AlphaFoldDB" id="A0A3M6TYK1"/>
<dbReference type="Proteomes" id="UP000275408">
    <property type="component" value="Unassembled WGS sequence"/>
</dbReference>
<reference evidence="2 3" key="1">
    <citation type="journal article" date="2018" name="Sci. Rep.">
        <title>Comparative analysis of the Pocillopora damicornis genome highlights role of immune system in coral evolution.</title>
        <authorList>
            <person name="Cunning R."/>
            <person name="Bay R.A."/>
            <person name="Gillette P."/>
            <person name="Baker A.C."/>
            <person name="Traylor-Knowles N."/>
        </authorList>
    </citation>
    <scope>NUCLEOTIDE SEQUENCE [LARGE SCALE GENOMIC DNA]</scope>
    <source>
        <strain evidence="2">RSMAS</strain>
        <tissue evidence="2">Whole animal</tissue>
    </source>
</reference>
<evidence type="ECO:0000313" key="3">
    <source>
        <dbReference type="Proteomes" id="UP000275408"/>
    </source>
</evidence>
<sequence length="289" mass="32544">MQIIFSSNLLKHLGRDHSTAGRWAKRSCQDCLGCSQLEQLALDVSNYSNTSDFQGKDVDDPSNMFEPSAKSGDSEDSATKIEHVDIPPAHQNDCEGESLCSLLLVVQSLIENHEELISFWNTQISIGWPVDCIQEILAHGYWQQSWTCPPCYLNFMHELPIHSSPLNTSLTEDLNRSGVSDDSGEELPTAWYRTQIKDYYKNNLSIGHLKINSIFSKIDERLKTVDDFPVGNKLLIWKTSERDYRGVKVVNKSHKTCHRGPQAFDINTRAVLGALHAGVGHTHLHTQVQ</sequence>
<name>A0A3M6TYK1_POCDA</name>
<dbReference type="EMBL" id="RCHS01002701">
    <property type="protein sequence ID" value="RMX46470.1"/>
    <property type="molecule type" value="Genomic_DNA"/>
</dbReference>
<proteinExistence type="predicted"/>
<evidence type="ECO:0000256" key="1">
    <source>
        <dbReference type="SAM" id="MobiDB-lite"/>
    </source>
</evidence>
<accession>A0A3M6TYK1</accession>
<comment type="caution">
    <text evidence="2">The sequence shown here is derived from an EMBL/GenBank/DDBJ whole genome shotgun (WGS) entry which is preliminary data.</text>
</comment>
<protein>
    <submittedName>
        <fullName evidence="2">Uncharacterized protein</fullName>
    </submittedName>
</protein>
<gene>
    <name evidence="2" type="ORF">pdam_00017816</name>
</gene>
<organism evidence="2 3">
    <name type="scientific">Pocillopora damicornis</name>
    <name type="common">Cauliflower coral</name>
    <name type="synonym">Millepora damicornis</name>
    <dbReference type="NCBI Taxonomy" id="46731"/>
    <lineage>
        <taxon>Eukaryota</taxon>
        <taxon>Metazoa</taxon>
        <taxon>Cnidaria</taxon>
        <taxon>Anthozoa</taxon>
        <taxon>Hexacorallia</taxon>
        <taxon>Scleractinia</taxon>
        <taxon>Astrocoeniina</taxon>
        <taxon>Pocilloporidae</taxon>
        <taxon>Pocillopora</taxon>
    </lineage>
</organism>
<feature type="region of interest" description="Disordered" evidence="1">
    <location>
        <begin position="53"/>
        <end position="78"/>
    </location>
</feature>